<evidence type="ECO:0000313" key="1">
    <source>
        <dbReference type="EMBL" id="HIU61419.1"/>
    </source>
</evidence>
<protein>
    <submittedName>
        <fullName evidence="1">Spore coat protein</fullName>
    </submittedName>
</protein>
<organism evidence="1 2">
    <name type="scientific">Candidatus Coproplasma excrementigallinarum</name>
    <dbReference type="NCBI Taxonomy" id="2840747"/>
    <lineage>
        <taxon>Bacteria</taxon>
        <taxon>Bacillati</taxon>
        <taxon>Bacillota</taxon>
        <taxon>Clostridia</taxon>
        <taxon>Eubacteriales</taxon>
        <taxon>Candidatus Coproplasma</taxon>
    </lineage>
</organism>
<sequence>MKLTKSDTTLCEKDALQDMLDSEKALMSLYTTALYEGNGKNLRKNFSDNLLGVAENQFTLYQQMCARGYYQAPPAKKDVIDQANDTFKKQQKTLKMPSAAGGKQ</sequence>
<dbReference type="AlphaFoldDB" id="A0A9D1MJG8"/>
<accession>A0A9D1MJG8</accession>
<name>A0A9D1MJG8_9FIRM</name>
<dbReference type="EMBL" id="DVNE01000020">
    <property type="protein sequence ID" value="HIU61419.1"/>
    <property type="molecule type" value="Genomic_DNA"/>
</dbReference>
<gene>
    <name evidence="1" type="ORF">IAB69_02085</name>
</gene>
<keyword evidence="1" id="KW-0167">Capsid protein</keyword>
<keyword evidence="1" id="KW-0946">Virion</keyword>
<proteinExistence type="predicted"/>
<dbReference type="Proteomes" id="UP000824110">
    <property type="component" value="Unassembled WGS sequence"/>
</dbReference>
<dbReference type="Pfam" id="PF07875">
    <property type="entry name" value="Coat_F"/>
    <property type="match status" value="1"/>
</dbReference>
<reference evidence="1" key="2">
    <citation type="journal article" date="2021" name="PeerJ">
        <title>Extensive microbial diversity within the chicken gut microbiome revealed by metagenomics and culture.</title>
        <authorList>
            <person name="Gilroy R."/>
            <person name="Ravi A."/>
            <person name="Getino M."/>
            <person name="Pursley I."/>
            <person name="Horton D.L."/>
            <person name="Alikhan N.F."/>
            <person name="Baker D."/>
            <person name="Gharbi K."/>
            <person name="Hall N."/>
            <person name="Watson M."/>
            <person name="Adriaenssens E.M."/>
            <person name="Foster-Nyarko E."/>
            <person name="Jarju S."/>
            <person name="Secka A."/>
            <person name="Antonio M."/>
            <person name="Oren A."/>
            <person name="Chaudhuri R.R."/>
            <person name="La Ragione R."/>
            <person name="Hildebrand F."/>
            <person name="Pallen M.J."/>
        </authorList>
    </citation>
    <scope>NUCLEOTIDE SEQUENCE</scope>
    <source>
        <strain evidence="1">CHK195-12923</strain>
    </source>
</reference>
<reference evidence="1" key="1">
    <citation type="submission" date="2020-10" db="EMBL/GenBank/DDBJ databases">
        <authorList>
            <person name="Gilroy R."/>
        </authorList>
    </citation>
    <scope>NUCLEOTIDE SEQUENCE</scope>
    <source>
        <strain evidence="1">CHK195-12923</strain>
    </source>
</reference>
<dbReference type="InterPro" id="IPR012851">
    <property type="entry name" value="Spore_coat_CotF-like"/>
</dbReference>
<evidence type="ECO:0000313" key="2">
    <source>
        <dbReference type="Proteomes" id="UP000824110"/>
    </source>
</evidence>
<comment type="caution">
    <text evidence="1">The sequence shown here is derived from an EMBL/GenBank/DDBJ whole genome shotgun (WGS) entry which is preliminary data.</text>
</comment>